<dbReference type="AlphaFoldDB" id="A0A1L9BA76"/>
<evidence type="ECO:0000313" key="1">
    <source>
        <dbReference type="EMBL" id="OJH39128.1"/>
    </source>
</evidence>
<dbReference type="SUPFAM" id="SSF53901">
    <property type="entry name" value="Thiolase-like"/>
    <property type="match status" value="2"/>
</dbReference>
<dbReference type="RefSeq" id="WP_071899298.1">
    <property type="nucleotide sequence ID" value="NZ_MPIN01000004.1"/>
</dbReference>
<accession>A0A1L9BA76</accession>
<dbReference type="OrthoDB" id="3078238at2"/>
<dbReference type="GO" id="GO:0016746">
    <property type="term" value="F:acyltransferase activity"/>
    <property type="evidence" value="ECO:0007669"/>
    <property type="project" value="InterPro"/>
</dbReference>
<evidence type="ECO:0000313" key="2">
    <source>
        <dbReference type="Proteomes" id="UP000182229"/>
    </source>
</evidence>
<dbReference type="InterPro" id="IPR016039">
    <property type="entry name" value="Thiolase-like"/>
</dbReference>
<dbReference type="Gene3D" id="3.40.47.10">
    <property type="match status" value="1"/>
</dbReference>
<dbReference type="EMBL" id="MPIN01000004">
    <property type="protein sequence ID" value="OJH39128.1"/>
    <property type="molecule type" value="Genomic_DNA"/>
</dbReference>
<protein>
    <recommendedName>
        <fullName evidence="3">Beta-ketoacyl synthase N-terminal domain-containing protein</fullName>
    </recommendedName>
</protein>
<reference evidence="1 2" key="2">
    <citation type="submission" date="2016-12" db="EMBL/GenBank/DDBJ databases">
        <title>Draft Genome Sequence of Cystobacter ferrugineus Strain Cbfe23.</title>
        <authorList>
            <person name="Akbar S."/>
            <person name="Dowd S.E."/>
            <person name="Stevens D.C."/>
        </authorList>
    </citation>
    <scope>NUCLEOTIDE SEQUENCE [LARGE SCALE GENOMIC DNA]</scope>
    <source>
        <strain evidence="1 2">Cbfe23</strain>
    </source>
</reference>
<proteinExistence type="predicted"/>
<gene>
    <name evidence="1" type="ORF">BON30_16420</name>
</gene>
<sequence length="363" mass="37665">MSADVQIVAAGARAPVGSTAEGVAAAVRAGISRVRRVQVPELGGESDSFVGRDGLLDPNEWGGAGRMAVLGAAALAEVIGKLAPTAAYLNAEVPVLVGLPEERPGWEASDVPQVVAALGAVGGGSLRLRIEPRLSGHAAALDGLQEAVTRVGRAGRCPLVLVGGVDSYLDIETLAWLRENNQWLEEGSRTGFAPGEAAAFVALVAASDARRLGLTPAATVRASATARETRLINTDALNLGEGLTSAVSKALASLDGSRETVENIHCDINGDRYRSEEWGFVALRLGTAFRDASAIQTPVRSCGDVGAATGALNLVMSAQAWRRRYARGPRSLVWGSSDAGLRAAVLLEDPNPERGGGIRPWAR</sequence>
<evidence type="ECO:0008006" key="3">
    <source>
        <dbReference type="Google" id="ProtNLM"/>
    </source>
</evidence>
<comment type="caution">
    <text evidence="1">The sequence shown here is derived from an EMBL/GenBank/DDBJ whole genome shotgun (WGS) entry which is preliminary data.</text>
</comment>
<reference evidence="2" key="1">
    <citation type="submission" date="2016-11" db="EMBL/GenBank/DDBJ databases">
        <authorList>
            <person name="Shukria A."/>
            <person name="Stevens D.C."/>
        </authorList>
    </citation>
    <scope>NUCLEOTIDE SEQUENCE [LARGE SCALE GENOMIC DNA]</scope>
    <source>
        <strain evidence="2">Cbfe23</strain>
    </source>
</reference>
<dbReference type="Proteomes" id="UP000182229">
    <property type="component" value="Unassembled WGS sequence"/>
</dbReference>
<dbReference type="STRING" id="83449.BON30_16420"/>
<organism evidence="1 2">
    <name type="scientific">Cystobacter ferrugineus</name>
    <dbReference type="NCBI Taxonomy" id="83449"/>
    <lineage>
        <taxon>Bacteria</taxon>
        <taxon>Pseudomonadati</taxon>
        <taxon>Myxococcota</taxon>
        <taxon>Myxococcia</taxon>
        <taxon>Myxococcales</taxon>
        <taxon>Cystobacterineae</taxon>
        <taxon>Archangiaceae</taxon>
        <taxon>Cystobacter</taxon>
    </lineage>
</organism>
<keyword evidence="2" id="KW-1185">Reference proteome</keyword>
<name>A0A1L9BA76_9BACT</name>